<reference evidence="5" key="2">
    <citation type="submission" date="2015-01" db="EMBL/GenBank/DDBJ databases">
        <title>Evolutionary Origins and Diversification of the Mycorrhizal Mutualists.</title>
        <authorList>
            <consortium name="DOE Joint Genome Institute"/>
            <consortium name="Mycorrhizal Genomics Consortium"/>
            <person name="Kohler A."/>
            <person name="Kuo A."/>
            <person name="Nagy L.G."/>
            <person name="Floudas D."/>
            <person name="Copeland A."/>
            <person name="Barry K.W."/>
            <person name="Cichocki N."/>
            <person name="Veneault-Fourrey C."/>
            <person name="LaButti K."/>
            <person name="Lindquist E.A."/>
            <person name="Lipzen A."/>
            <person name="Lundell T."/>
            <person name="Morin E."/>
            <person name="Murat C."/>
            <person name="Riley R."/>
            <person name="Ohm R."/>
            <person name="Sun H."/>
            <person name="Tunlid A."/>
            <person name="Henrissat B."/>
            <person name="Grigoriev I.V."/>
            <person name="Hibbett D.S."/>
            <person name="Martin F."/>
        </authorList>
    </citation>
    <scope>NUCLEOTIDE SEQUENCE [LARGE SCALE GENOMIC DNA]</scope>
    <source>
        <strain evidence="5">MUT 4182</strain>
    </source>
</reference>
<dbReference type="InterPro" id="IPR012677">
    <property type="entry name" value="Nucleotide-bd_a/b_plait_sf"/>
</dbReference>
<evidence type="ECO:0000256" key="2">
    <source>
        <dbReference type="SAM" id="MobiDB-lite"/>
    </source>
</evidence>
<feature type="domain" description="RRM" evidence="3">
    <location>
        <begin position="3"/>
        <end position="74"/>
    </location>
</feature>
<evidence type="ECO:0000256" key="1">
    <source>
        <dbReference type="PROSITE-ProRule" id="PRU00176"/>
    </source>
</evidence>
<proteinExistence type="predicted"/>
<protein>
    <recommendedName>
        <fullName evidence="3">RRM domain-containing protein</fullName>
    </recommendedName>
</protein>
<keyword evidence="1" id="KW-0694">RNA-binding</keyword>
<evidence type="ECO:0000313" key="5">
    <source>
        <dbReference type="Proteomes" id="UP000054248"/>
    </source>
</evidence>
<dbReference type="OrthoDB" id="7763451at2759"/>
<dbReference type="PANTHER" id="PTHR32343">
    <property type="entry name" value="SERINE/ARGININE-RICH SPLICING FACTOR"/>
    <property type="match status" value="1"/>
</dbReference>
<accession>A0A0C3MCK8</accession>
<dbReference type="Proteomes" id="UP000054248">
    <property type="component" value="Unassembled WGS sequence"/>
</dbReference>
<sequence>MSYPVQVNNISADTTETKLHDFFSFCGKIDKIDHKAEAKSATIYFEKLSAAKTALMLNGGSLDGSNLAVTSSVVSGDELHEEPEASGSGEPQVRQEDKPRSGIVAEYLAKGYELGEPILQRAIDMDKKNGISARFLSYISGIDKTVGSKIAGPEATLSEKAINTGKAFEEKHHLLGKANTYYEKALSSPFGRTVYAFYSTTTKQVVDIHEEARRIAEAHKAERGPAVASNAPTTSAATDVAAGDVKVTGM</sequence>
<dbReference type="PROSITE" id="PS50102">
    <property type="entry name" value="RRM"/>
    <property type="match status" value="1"/>
</dbReference>
<dbReference type="SMART" id="SM00360">
    <property type="entry name" value="RRM"/>
    <property type="match status" value="1"/>
</dbReference>
<dbReference type="PANTHER" id="PTHR32343:SF10">
    <property type="entry name" value="RNA-BINDING REGION RNP-1 DOMAIN-CONTAINING PROTEIN"/>
    <property type="match status" value="1"/>
</dbReference>
<feature type="region of interest" description="Disordered" evidence="2">
    <location>
        <begin position="76"/>
        <end position="99"/>
    </location>
</feature>
<dbReference type="InterPro" id="IPR035979">
    <property type="entry name" value="RBD_domain_sf"/>
</dbReference>
<evidence type="ECO:0000313" key="4">
    <source>
        <dbReference type="EMBL" id="KIO31492.1"/>
    </source>
</evidence>
<dbReference type="Gene3D" id="3.30.70.330">
    <property type="match status" value="1"/>
</dbReference>
<dbReference type="GO" id="GO:0003723">
    <property type="term" value="F:RNA binding"/>
    <property type="evidence" value="ECO:0007669"/>
    <property type="project" value="UniProtKB-UniRule"/>
</dbReference>
<dbReference type="Pfam" id="PF00076">
    <property type="entry name" value="RRM_1"/>
    <property type="match status" value="1"/>
</dbReference>
<evidence type="ECO:0000259" key="3">
    <source>
        <dbReference type="PROSITE" id="PS50102"/>
    </source>
</evidence>
<dbReference type="HOGENOM" id="CLU_074138_1_0_1"/>
<dbReference type="EMBL" id="KN822962">
    <property type="protein sequence ID" value="KIO31492.1"/>
    <property type="molecule type" value="Genomic_DNA"/>
</dbReference>
<dbReference type="AlphaFoldDB" id="A0A0C3MCK8"/>
<name>A0A0C3MCK8_9AGAM</name>
<dbReference type="STRING" id="1051891.A0A0C3MCK8"/>
<dbReference type="SUPFAM" id="SSF54928">
    <property type="entry name" value="RNA-binding domain, RBD"/>
    <property type="match status" value="1"/>
</dbReference>
<gene>
    <name evidence="4" type="ORF">M407DRAFT_130921</name>
</gene>
<dbReference type="InterPro" id="IPR000504">
    <property type="entry name" value="RRM_dom"/>
</dbReference>
<organism evidence="4 5">
    <name type="scientific">Tulasnella calospora MUT 4182</name>
    <dbReference type="NCBI Taxonomy" id="1051891"/>
    <lineage>
        <taxon>Eukaryota</taxon>
        <taxon>Fungi</taxon>
        <taxon>Dikarya</taxon>
        <taxon>Basidiomycota</taxon>
        <taxon>Agaricomycotina</taxon>
        <taxon>Agaricomycetes</taxon>
        <taxon>Cantharellales</taxon>
        <taxon>Tulasnellaceae</taxon>
        <taxon>Tulasnella</taxon>
    </lineage>
</organism>
<reference evidence="4 5" key="1">
    <citation type="submission" date="2014-04" db="EMBL/GenBank/DDBJ databases">
        <authorList>
            <consortium name="DOE Joint Genome Institute"/>
            <person name="Kuo A."/>
            <person name="Girlanda M."/>
            <person name="Perotto S."/>
            <person name="Kohler A."/>
            <person name="Nagy L.G."/>
            <person name="Floudas D."/>
            <person name="Copeland A."/>
            <person name="Barry K.W."/>
            <person name="Cichocki N."/>
            <person name="Veneault-Fourrey C."/>
            <person name="LaButti K."/>
            <person name="Lindquist E.A."/>
            <person name="Lipzen A."/>
            <person name="Lundell T."/>
            <person name="Morin E."/>
            <person name="Murat C."/>
            <person name="Sun H."/>
            <person name="Tunlid A."/>
            <person name="Henrissat B."/>
            <person name="Grigoriev I.V."/>
            <person name="Hibbett D.S."/>
            <person name="Martin F."/>
            <person name="Nordberg H.P."/>
            <person name="Cantor M.N."/>
            <person name="Hua S.X."/>
        </authorList>
    </citation>
    <scope>NUCLEOTIDE SEQUENCE [LARGE SCALE GENOMIC DNA]</scope>
    <source>
        <strain evidence="4 5">MUT 4182</strain>
    </source>
</reference>
<keyword evidence="5" id="KW-1185">Reference proteome</keyword>